<feature type="region of interest" description="Disordered" evidence="1">
    <location>
        <begin position="44"/>
        <end position="68"/>
    </location>
</feature>
<proteinExistence type="predicted"/>
<reference evidence="2" key="2">
    <citation type="journal article" date="2015" name="Data Brief">
        <title>Shoot transcriptome of the giant reed, Arundo donax.</title>
        <authorList>
            <person name="Barrero R.A."/>
            <person name="Guerrero F.D."/>
            <person name="Moolhuijzen P."/>
            <person name="Goolsby J.A."/>
            <person name="Tidwell J."/>
            <person name="Bellgard S.E."/>
            <person name="Bellgard M.I."/>
        </authorList>
    </citation>
    <scope>NUCLEOTIDE SEQUENCE</scope>
    <source>
        <tissue evidence="2">Shoot tissue taken approximately 20 cm above the soil surface</tissue>
    </source>
</reference>
<dbReference type="EMBL" id="GBRH01169142">
    <property type="protein sequence ID" value="JAE28754.1"/>
    <property type="molecule type" value="Transcribed_RNA"/>
</dbReference>
<reference evidence="2" key="1">
    <citation type="submission" date="2014-09" db="EMBL/GenBank/DDBJ databases">
        <authorList>
            <person name="Magalhaes I.L.F."/>
            <person name="Oliveira U."/>
            <person name="Santos F.R."/>
            <person name="Vidigal T.H.D.A."/>
            <person name="Brescovit A.D."/>
            <person name="Santos A.J."/>
        </authorList>
    </citation>
    <scope>NUCLEOTIDE SEQUENCE</scope>
    <source>
        <tissue evidence="2">Shoot tissue taken approximately 20 cm above the soil surface</tissue>
    </source>
</reference>
<sequence length="68" mass="7422">MFLSRKTEGKMNIPIDIKITLVQTVVLLAPNCCHPCNKLIAPRACGGSGPDGRDVLPERPQRRGPRQG</sequence>
<organism evidence="2">
    <name type="scientific">Arundo donax</name>
    <name type="common">Giant reed</name>
    <name type="synonym">Donax arundinaceus</name>
    <dbReference type="NCBI Taxonomy" id="35708"/>
    <lineage>
        <taxon>Eukaryota</taxon>
        <taxon>Viridiplantae</taxon>
        <taxon>Streptophyta</taxon>
        <taxon>Embryophyta</taxon>
        <taxon>Tracheophyta</taxon>
        <taxon>Spermatophyta</taxon>
        <taxon>Magnoliopsida</taxon>
        <taxon>Liliopsida</taxon>
        <taxon>Poales</taxon>
        <taxon>Poaceae</taxon>
        <taxon>PACMAD clade</taxon>
        <taxon>Arundinoideae</taxon>
        <taxon>Arundineae</taxon>
        <taxon>Arundo</taxon>
    </lineage>
</organism>
<evidence type="ECO:0000313" key="2">
    <source>
        <dbReference type="EMBL" id="JAE28754.1"/>
    </source>
</evidence>
<feature type="compositionally biased region" description="Basic and acidic residues" evidence="1">
    <location>
        <begin position="51"/>
        <end position="61"/>
    </location>
</feature>
<name>A0A0A9GYY3_ARUDO</name>
<dbReference type="AlphaFoldDB" id="A0A0A9GYY3"/>
<evidence type="ECO:0000256" key="1">
    <source>
        <dbReference type="SAM" id="MobiDB-lite"/>
    </source>
</evidence>
<accession>A0A0A9GYY3</accession>
<protein>
    <submittedName>
        <fullName evidence="2">Uncharacterized protein</fullName>
    </submittedName>
</protein>